<dbReference type="EMBL" id="HE964772">
    <property type="protein sequence ID" value="CDM26162.1"/>
    <property type="molecule type" value="Genomic_DNA"/>
</dbReference>
<accession>W6Q8T0</accession>
<evidence type="ECO:0000256" key="2">
    <source>
        <dbReference type="ARBA" id="ARBA00022679"/>
    </source>
</evidence>
<evidence type="ECO:0000313" key="3">
    <source>
        <dbReference type="EMBL" id="CDM26162.1"/>
    </source>
</evidence>
<evidence type="ECO:0000256" key="1">
    <source>
        <dbReference type="ARBA" id="ARBA00007274"/>
    </source>
</evidence>
<dbReference type="PATRIC" id="fig|1201294.9.peg.2320"/>
<dbReference type="GeneID" id="31897930"/>
<dbReference type="STRING" id="1201294.BN140_3053"/>
<dbReference type="HOGENOM" id="CLU_051638_12_0_2"/>
<dbReference type="KEGG" id="mbg:BN140_3053"/>
<organism evidence="3 4">
    <name type="scientific">Methanoculleus bourgensis (strain ATCC 43281 / DSM 3045 / OCM 15 / MS2)</name>
    <name type="common">Methanogenium bourgense</name>
    <dbReference type="NCBI Taxonomy" id="1201294"/>
    <lineage>
        <taxon>Archaea</taxon>
        <taxon>Methanobacteriati</taxon>
        <taxon>Methanobacteriota</taxon>
        <taxon>Stenosarchaea group</taxon>
        <taxon>Methanomicrobia</taxon>
        <taxon>Methanomicrobiales</taxon>
        <taxon>Methanomicrobiaceae</taxon>
        <taxon>Methanoculleus</taxon>
    </lineage>
</organism>
<protein>
    <submittedName>
        <fullName evidence="3">Maltose O-acyltransferase</fullName>
    </submittedName>
</protein>
<dbReference type="PANTHER" id="PTHR23416">
    <property type="entry name" value="SIALIC ACID SYNTHASE-RELATED"/>
    <property type="match status" value="1"/>
</dbReference>
<gene>
    <name evidence="3" type="ordered locus">BN140_3053</name>
</gene>
<dbReference type="InterPro" id="IPR011004">
    <property type="entry name" value="Trimer_LpxA-like_sf"/>
</dbReference>
<dbReference type="PANTHER" id="PTHR23416:SF23">
    <property type="entry name" value="ACETYLTRANSFERASE C18B11.09C-RELATED"/>
    <property type="match status" value="1"/>
</dbReference>
<dbReference type="SUPFAM" id="SSF51161">
    <property type="entry name" value="Trimeric LpxA-like enzymes"/>
    <property type="match status" value="1"/>
</dbReference>
<dbReference type="Proteomes" id="UP000009007">
    <property type="component" value="Chromosome I"/>
</dbReference>
<name>W6Q8T0_METBM</name>
<dbReference type="Gene3D" id="2.160.10.10">
    <property type="entry name" value="Hexapeptide repeat proteins"/>
    <property type="match status" value="1"/>
</dbReference>
<dbReference type="RefSeq" id="WP_024265448.1">
    <property type="nucleotide sequence ID" value="NC_018227.2"/>
</dbReference>
<dbReference type="GO" id="GO:0008374">
    <property type="term" value="F:O-acyltransferase activity"/>
    <property type="evidence" value="ECO:0007669"/>
    <property type="project" value="TreeGrafter"/>
</dbReference>
<dbReference type="CDD" id="cd04647">
    <property type="entry name" value="LbH_MAT_like"/>
    <property type="match status" value="1"/>
</dbReference>
<proteinExistence type="inferred from homology"/>
<keyword evidence="4" id="KW-1185">Reference proteome</keyword>
<reference evidence="4" key="1">
    <citation type="journal article" date="2012" name="J. Bacteriol.">
        <title>Complete genome sequence of the hydrogenotrophic, methanogenic archaeon Methanoculleus bourgensis strain MS2T, isolated from a sewage sludge digester.</title>
        <authorList>
            <person name="Maus I."/>
            <person name="Wibberg D."/>
            <person name="Stantscheff R."/>
            <person name="Eikmeyer F.G."/>
            <person name="Seffner A."/>
            <person name="Boelter J."/>
            <person name="Szczepanowski R."/>
            <person name="Blom J."/>
            <person name="Jaenicke S."/>
            <person name="Konig H."/>
            <person name="Puhler A."/>
            <person name="Schluter A."/>
        </authorList>
    </citation>
    <scope>NUCLEOTIDE SEQUENCE [LARGE SCALE GENOMIC DNA]</scope>
    <source>
        <strain evidence="4">ATCC 43281 / DSM 3045 / OCM 15 / MS2</strain>
    </source>
</reference>
<comment type="similarity">
    <text evidence="1">Belongs to the transferase hexapeptide repeat family.</text>
</comment>
<evidence type="ECO:0000313" key="4">
    <source>
        <dbReference type="Proteomes" id="UP000009007"/>
    </source>
</evidence>
<keyword evidence="2" id="KW-0808">Transferase</keyword>
<dbReference type="InterPro" id="IPR051159">
    <property type="entry name" value="Hexapeptide_acetyltransf"/>
</dbReference>
<dbReference type="AlphaFoldDB" id="W6Q8T0"/>
<sequence>MISETEKLALREISGIEHQNPLLYGLRFLKNWLLERLASNFPIPSWRVRFHKMRGINIGKNVYIGYDVIFDRIHPECITISDYAEIGDRCIISAHQRGNTLLRDQYPRTVKPVKIERGVNIFPGSIIIQGVVIGEMAVVGTGSVVLWDVPPHSVVAGNPAKVIKKLEPTEADERIRI</sequence>